<dbReference type="PANTHER" id="PTHR38030:SF2">
    <property type="entry name" value="PROTOPORPHYRINOGEN IX DEHYDROGENASE [QUINONE]"/>
    <property type="match status" value="1"/>
</dbReference>
<keyword evidence="4" id="KW-1185">Reference proteome</keyword>
<dbReference type="GO" id="GO:0006783">
    <property type="term" value="P:heme biosynthetic process"/>
    <property type="evidence" value="ECO:0007669"/>
    <property type="project" value="TreeGrafter"/>
</dbReference>
<dbReference type="GO" id="GO:0070819">
    <property type="term" value="F:menaquinone-dependent protoporphyrinogen oxidase activity"/>
    <property type="evidence" value="ECO:0007669"/>
    <property type="project" value="TreeGrafter"/>
</dbReference>
<reference evidence="4" key="1">
    <citation type="submission" date="2017-11" db="EMBL/GenBank/DDBJ databases">
        <authorList>
            <person name="Kuznetsova I."/>
            <person name="Sazanova A."/>
            <person name="Chirak E."/>
            <person name="Safronova V."/>
            <person name="Willems A."/>
        </authorList>
    </citation>
    <scope>NUCLEOTIDE SEQUENCE [LARGE SCALE GENOMIC DNA]</scope>
    <source>
        <strain evidence="4">PEPV15</strain>
    </source>
</reference>
<sequence>MTLRFPKPVHFCCSDRDNRISTRFPRALQRDLFTPNAATALCSDHVSLEFDAHQCGRLAYHRGLQHPENKSRMIKIGGLVMNFLVLYSTIEGQTRKIAEAVASHLETQGHMVMLTDANQVGFADPGTSDGAILCAPIHIGRYPSPFVHYVHDWGTVLNDMPSAFISVSLSIASADEEEKTEARNYPVRLMDETGWKPRFVLHCAGALKYTEYDFFKRWMLKRIASAEGGPIDTKHDYELTNWTEIKRFVDDFSQALVKVRDLAGE</sequence>
<dbReference type="GO" id="GO:0010181">
    <property type="term" value="F:FMN binding"/>
    <property type="evidence" value="ECO:0007669"/>
    <property type="project" value="InterPro"/>
</dbReference>
<protein>
    <recommendedName>
        <fullName evidence="2">Flavodoxin domain-containing protein</fullName>
    </recommendedName>
</protein>
<dbReference type="InterPro" id="IPR052200">
    <property type="entry name" value="Protoporphyrinogen_IX_DH"/>
</dbReference>
<name>A0A2P7ASC5_9HYPH</name>
<comment type="caution">
    <text evidence="3">The sequence shown here is derived from an EMBL/GenBank/DDBJ whole genome shotgun (WGS) entry which is preliminary data.</text>
</comment>
<dbReference type="Proteomes" id="UP000241158">
    <property type="component" value="Unassembled WGS sequence"/>
</dbReference>
<dbReference type="InterPro" id="IPR001226">
    <property type="entry name" value="Flavodoxin_CS"/>
</dbReference>
<organism evidence="3 4">
    <name type="scientific">Phyllobacterium endophyticum</name>
    <dbReference type="NCBI Taxonomy" id="1149773"/>
    <lineage>
        <taxon>Bacteria</taxon>
        <taxon>Pseudomonadati</taxon>
        <taxon>Pseudomonadota</taxon>
        <taxon>Alphaproteobacteria</taxon>
        <taxon>Hyphomicrobiales</taxon>
        <taxon>Phyllobacteriaceae</taxon>
        <taxon>Phyllobacterium</taxon>
    </lineage>
</organism>
<evidence type="ECO:0000313" key="3">
    <source>
        <dbReference type="EMBL" id="PSH57116.1"/>
    </source>
</evidence>
<feature type="domain" description="Flavodoxin" evidence="2">
    <location>
        <begin position="84"/>
        <end position="233"/>
    </location>
</feature>
<accession>A0A2P7ASC5</accession>
<dbReference type="EMBL" id="PGGN01000003">
    <property type="protein sequence ID" value="PSH57116.1"/>
    <property type="molecule type" value="Genomic_DNA"/>
</dbReference>
<evidence type="ECO:0000256" key="1">
    <source>
        <dbReference type="ARBA" id="ARBA00001917"/>
    </source>
</evidence>
<evidence type="ECO:0000313" key="4">
    <source>
        <dbReference type="Proteomes" id="UP000241158"/>
    </source>
</evidence>
<dbReference type="PANTHER" id="PTHR38030">
    <property type="entry name" value="PROTOPORPHYRINOGEN IX DEHYDROGENASE [MENAQUINONE]"/>
    <property type="match status" value="1"/>
</dbReference>
<comment type="cofactor">
    <cofactor evidence="1">
        <name>FMN</name>
        <dbReference type="ChEBI" id="CHEBI:58210"/>
    </cofactor>
</comment>
<gene>
    <name evidence="3" type="ORF">CU100_17825</name>
</gene>
<evidence type="ECO:0000259" key="2">
    <source>
        <dbReference type="Pfam" id="PF12724"/>
    </source>
</evidence>
<dbReference type="Gene3D" id="3.40.50.360">
    <property type="match status" value="1"/>
</dbReference>
<dbReference type="AlphaFoldDB" id="A0A2P7ASC5"/>
<dbReference type="OrthoDB" id="9795729at2"/>
<dbReference type="PROSITE" id="PS00201">
    <property type="entry name" value="FLAVODOXIN"/>
    <property type="match status" value="1"/>
</dbReference>
<dbReference type="InterPro" id="IPR029039">
    <property type="entry name" value="Flavoprotein-like_sf"/>
</dbReference>
<dbReference type="GO" id="GO:0009055">
    <property type="term" value="F:electron transfer activity"/>
    <property type="evidence" value="ECO:0007669"/>
    <property type="project" value="InterPro"/>
</dbReference>
<dbReference type="SUPFAM" id="SSF52218">
    <property type="entry name" value="Flavoproteins"/>
    <property type="match status" value="1"/>
</dbReference>
<dbReference type="InterPro" id="IPR026816">
    <property type="entry name" value="Flavodoxin_dom"/>
</dbReference>
<proteinExistence type="predicted"/>
<dbReference type="Pfam" id="PF12724">
    <property type="entry name" value="Flavodoxin_5"/>
    <property type="match status" value="1"/>
</dbReference>